<feature type="transmembrane region" description="Helical" evidence="1">
    <location>
        <begin position="7"/>
        <end position="24"/>
    </location>
</feature>
<accession>A0A2X3XHY5</accession>
<keyword evidence="1" id="KW-0472">Membrane</keyword>
<name>A0A2X3XHY5_STRSA</name>
<evidence type="ECO:0000256" key="1">
    <source>
        <dbReference type="SAM" id="Phobius"/>
    </source>
</evidence>
<dbReference type="EMBL" id="LS483346">
    <property type="protein sequence ID" value="SQF35311.1"/>
    <property type="molecule type" value="Genomic_DNA"/>
</dbReference>
<dbReference type="Proteomes" id="UP000249623">
    <property type="component" value="Chromosome 1"/>
</dbReference>
<proteinExistence type="predicted"/>
<protein>
    <submittedName>
        <fullName evidence="2">Uncharacterized protein</fullName>
    </submittedName>
</protein>
<evidence type="ECO:0000313" key="2">
    <source>
        <dbReference type="EMBL" id="SQF35311.1"/>
    </source>
</evidence>
<organism evidence="2 3">
    <name type="scientific">Streptococcus sanguinis</name>
    <dbReference type="NCBI Taxonomy" id="1305"/>
    <lineage>
        <taxon>Bacteria</taxon>
        <taxon>Bacillati</taxon>
        <taxon>Bacillota</taxon>
        <taxon>Bacilli</taxon>
        <taxon>Lactobacillales</taxon>
        <taxon>Streptococcaceae</taxon>
        <taxon>Streptococcus</taxon>
    </lineage>
</organism>
<dbReference type="AlphaFoldDB" id="A0A2X3XHY5"/>
<feature type="transmembrane region" description="Helical" evidence="1">
    <location>
        <begin position="30"/>
        <end position="47"/>
    </location>
</feature>
<dbReference type="RefSeq" id="WP_002923737.1">
    <property type="nucleotide sequence ID" value="NZ_CP071430.1"/>
</dbReference>
<sequence length="68" mass="7929">MKRFSIRQLLVIGTLSSVVLFVMFFTQPRFFLLIPIFLGIVLFFRGIEVSGDKEIEFELIEGEKNEKT</sequence>
<keyword evidence="1" id="KW-1133">Transmembrane helix</keyword>
<keyword evidence="1" id="KW-0812">Transmembrane</keyword>
<gene>
    <name evidence="2" type="ORF">NCTC11085_01677</name>
</gene>
<evidence type="ECO:0000313" key="3">
    <source>
        <dbReference type="Proteomes" id="UP000249623"/>
    </source>
</evidence>
<reference evidence="2 3" key="1">
    <citation type="submission" date="2018-06" db="EMBL/GenBank/DDBJ databases">
        <authorList>
            <consortium name="Pathogen Informatics"/>
            <person name="Doyle S."/>
        </authorList>
    </citation>
    <scope>NUCLEOTIDE SEQUENCE [LARGE SCALE GENOMIC DNA]</scope>
    <source>
        <strain evidence="2 3">NCTC11085</strain>
    </source>
</reference>